<evidence type="ECO:0000259" key="4">
    <source>
        <dbReference type="Pfam" id="PF12849"/>
    </source>
</evidence>
<feature type="region of interest" description="Disordered" evidence="2">
    <location>
        <begin position="406"/>
        <end position="488"/>
    </location>
</feature>
<reference evidence="5 6" key="2">
    <citation type="submission" date="2018-06" db="EMBL/GenBank/DDBJ databases">
        <title>Metagenomic assembly of (sub)arctic Cyanobacteria and their associated microbiome from non-axenic cultures.</title>
        <authorList>
            <person name="Baurain D."/>
        </authorList>
    </citation>
    <scope>NUCLEOTIDE SEQUENCE [LARGE SCALE GENOMIC DNA]</scope>
    <source>
        <strain evidence="5">ULC027bin1</strain>
    </source>
</reference>
<protein>
    <recommendedName>
        <fullName evidence="4">PBP domain-containing protein</fullName>
    </recommendedName>
</protein>
<keyword evidence="1 3" id="KW-0732">Signal</keyword>
<gene>
    <name evidence="5" type="ORF">DCF15_13795</name>
</gene>
<feature type="compositionally biased region" description="Polar residues" evidence="2">
    <location>
        <begin position="408"/>
        <end position="418"/>
    </location>
</feature>
<evidence type="ECO:0000256" key="2">
    <source>
        <dbReference type="SAM" id="MobiDB-lite"/>
    </source>
</evidence>
<name>A0A2W4Z078_9CYAN</name>
<feature type="compositionally biased region" description="Low complexity" evidence="2">
    <location>
        <begin position="319"/>
        <end position="331"/>
    </location>
</feature>
<feature type="region of interest" description="Disordered" evidence="2">
    <location>
        <begin position="530"/>
        <end position="629"/>
    </location>
</feature>
<feature type="chain" id="PRO_5015914835" description="PBP domain-containing protein" evidence="3">
    <location>
        <begin position="24"/>
        <end position="629"/>
    </location>
</feature>
<feature type="domain" description="PBP" evidence="4">
    <location>
        <begin position="61"/>
        <end position="289"/>
    </location>
</feature>
<dbReference type="Proteomes" id="UP000249794">
    <property type="component" value="Unassembled WGS sequence"/>
</dbReference>
<dbReference type="InterPro" id="IPR050811">
    <property type="entry name" value="Phosphate_ABC_transporter"/>
</dbReference>
<dbReference type="PANTHER" id="PTHR30570:SF1">
    <property type="entry name" value="PHOSPHATE-BINDING PROTEIN PSTS"/>
    <property type="match status" value="1"/>
</dbReference>
<dbReference type="SUPFAM" id="SSF53850">
    <property type="entry name" value="Periplasmic binding protein-like II"/>
    <property type="match status" value="1"/>
</dbReference>
<evidence type="ECO:0000313" key="6">
    <source>
        <dbReference type="Proteomes" id="UP000249794"/>
    </source>
</evidence>
<sequence>MVNRKTASAITIAVLMASVPAQLRSFPAAAKAVDLAVATDVVKVAAIAQVAPSFSVPDSVPKDTQIRISSSSDNMNTISSLLQKGFEGTYAGSKVAIQTKSVDAALQDVLNDNADLAAISRPLTDAEKAKGLIAVPVRREKIAIVVGKANPFNKSLTGSQFAQIFRGEIKDWSKVGGAAGPIRVIDRAATSETRQSLQPYPVFKTAPFKTSDNATQLPEESTEALVKALGKDGISYALVGEVEGQGDLKAIALHQTLPTDPRYPFSQPYSFVYIGGASQSVQAFLGYATGTPGQAALNGANLTGDGVIAAAANNSAGTAGSAAVGADTATGNAPSNPPENGAGNSTDEVSGNVADGNVPAVASDPGASDATNSLTDKGRWWWLLLPLAGLGLLLWAAGKRSTEEETDYLTNTDGTSTAGLAAVGSDESDESDEIHSNLNPGTEYDSVNSDAASSELMPSLSNDSYEEPLSTGLPDIPPSIPFDQSSHIGDGGAAAIGGAALSSASAATPDLWAQPTDADDGAMELDLSSDLDSDLEDSLQSAASPDDGVRTSMQEDVVGIRSSLIDNPDQTDNPHPIDSVSETTATTATTHDPDSWLERAKRRINEATEQIKETTADIKTDIKEDSTRD</sequence>
<feature type="compositionally biased region" description="Polar residues" evidence="2">
    <location>
        <begin position="436"/>
        <end position="452"/>
    </location>
</feature>
<organism evidence="5 6">
    <name type="scientific">Phormidesmis priestleyi</name>
    <dbReference type="NCBI Taxonomy" id="268141"/>
    <lineage>
        <taxon>Bacteria</taxon>
        <taxon>Bacillati</taxon>
        <taxon>Cyanobacteriota</taxon>
        <taxon>Cyanophyceae</taxon>
        <taxon>Leptolyngbyales</taxon>
        <taxon>Leptolyngbyaceae</taxon>
        <taxon>Phormidesmis</taxon>
    </lineage>
</organism>
<feature type="compositionally biased region" description="Polar residues" evidence="2">
    <location>
        <begin position="564"/>
        <end position="573"/>
    </location>
</feature>
<dbReference type="EMBL" id="QBMP01000148">
    <property type="protein sequence ID" value="PZO52391.1"/>
    <property type="molecule type" value="Genomic_DNA"/>
</dbReference>
<dbReference type="Pfam" id="PF12849">
    <property type="entry name" value="PBP_like_2"/>
    <property type="match status" value="1"/>
</dbReference>
<dbReference type="InterPro" id="IPR024370">
    <property type="entry name" value="PBP_domain"/>
</dbReference>
<dbReference type="Gene3D" id="3.40.190.10">
    <property type="entry name" value="Periplasmic binding protein-like II"/>
    <property type="match status" value="2"/>
</dbReference>
<proteinExistence type="predicted"/>
<dbReference type="AlphaFoldDB" id="A0A2W4Z078"/>
<dbReference type="PANTHER" id="PTHR30570">
    <property type="entry name" value="PERIPLASMIC PHOSPHATE BINDING COMPONENT OF PHOSPHATE ABC TRANSPORTER"/>
    <property type="match status" value="1"/>
</dbReference>
<comment type="caution">
    <text evidence="5">The sequence shown here is derived from an EMBL/GenBank/DDBJ whole genome shotgun (WGS) entry which is preliminary data.</text>
</comment>
<feature type="compositionally biased region" description="Basic and acidic residues" evidence="2">
    <location>
        <begin position="591"/>
        <end position="629"/>
    </location>
</feature>
<evidence type="ECO:0000256" key="3">
    <source>
        <dbReference type="SAM" id="SignalP"/>
    </source>
</evidence>
<evidence type="ECO:0000256" key="1">
    <source>
        <dbReference type="ARBA" id="ARBA00022729"/>
    </source>
</evidence>
<feature type="region of interest" description="Disordered" evidence="2">
    <location>
        <begin position="319"/>
        <end position="372"/>
    </location>
</feature>
<reference evidence="6" key="1">
    <citation type="submission" date="2018-04" db="EMBL/GenBank/DDBJ databases">
        <authorList>
            <person name="Cornet L."/>
        </authorList>
    </citation>
    <scope>NUCLEOTIDE SEQUENCE [LARGE SCALE GENOMIC DNA]</scope>
</reference>
<feature type="signal peptide" evidence="3">
    <location>
        <begin position="1"/>
        <end position="23"/>
    </location>
</feature>
<accession>A0A2W4Z078</accession>
<evidence type="ECO:0000313" key="5">
    <source>
        <dbReference type="EMBL" id="PZO52391.1"/>
    </source>
</evidence>